<dbReference type="Pfam" id="PF00240">
    <property type="entry name" value="ubiquitin"/>
    <property type="match status" value="1"/>
</dbReference>
<dbReference type="Gene3D" id="3.10.20.90">
    <property type="entry name" value="Phosphatidylinositol 3-kinase Catalytic Subunit, Chain A, domain 1"/>
    <property type="match status" value="1"/>
</dbReference>
<proteinExistence type="predicted"/>
<dbReference type="SMART" id="SM00213">
    <property type="entry name" value="UBQ"/>
    <property type="match status" value="1"/>
</dbReference>
<dbReference type="PANTHER" id="PTHR47795:SF1">
    <property type="entry name" value="DNA-DEPENDENT METALLOPROTEASE WSS1 HOMOLOG 2"/>
    <property type="match status" value="1"/>
</dbReference>
<keyword evidence="5" id="KW-1185">Reference proteome</keyword>
<dbReference type="InterPro" id="IPR000626">
    <property type="entry name" value="Ubiquitin-like_dom"/>
</dbReference>
<dbReference type="GO" id="GO:0070628">
    <property type="term" value="F:proteasome binding"/>
    <property type="evidence" value="ECO:0007669"/>
    <property type="project" value="TreeGrafter"/>
</dbReference>
<accession>A0A1X2GIX6</accession>
<dbReference type="EMBL" id="MCGT01000012">
    <property type="protein sequence ID" value="ORX54952.1"/>
    <property type="molecule type" value="Genomic_DNA"/>
</dbReference>
<gene>
    <name evidence="4" type="ORF">DM01DRAFT_1335251</name>
</gene>
<dbReference type="PANTHER" id="PTHR47795">
    <property type="entry name" value="UBIQUITIN AND WLM DOMAIN-CONTAINING METALLOPROTEASE SPCC1442.07C"/>
    <property type="match status" value="1"/>
</dbReference>
<evidence type="ECO:0000259" key="3">
    <source>
        <dbReference type="PROSITE" id="PS51397"/>
    </source>
</evidence>
<dbReference type="AlphaFoldDB" id="A0A1X2GIX6"/>
<feature type="domain" description="Ubiquitin-like" evidence="2">
    <location>
        <begin position="1"/>
        <end position="72"/>
    </location>
</feature>
<dbReference type="STRING" id="101127.A0A1X2GIX6"/>
<feature type="region of interest" description="Disordered" evidence="1">
    <location>
        <begin position="253"/>
        <end position="272"/>
    </location>
</feature>
<feature type="domain" description="WLM" evidence="3">
    <location>
        <begin position="113"/>
        <end position="296"/>
    </location>
</feature>
<evidence type="ECO:0000313" key="5">
    <source>
        <dbReference type="Proteomes" id="UP000242146"/>
    </source>
</evidence>
<dbReference type="InterPro" id="IPR013536">
    <property type="entry name" value="WLM_dom"/>
</dbReference>
<dbReference type="PROSITE" id="PS51397">
    <property type="entry name" value="WLM"/>
    <property type="match status" value="1"/>
</dbReference>
<reference evidence="4 5" key="1">
    <citation type="submission" date="2016-07" db="EMBL/GenBank/DDBJ databases">
        <title>Pervasive Adenine N6-methylation of Active Genes in Fungi.</title>
        <authorList>
            <consortium name="DOE Joint Genome Institute"/>
            <person name="Mondo S.J."/>
            <person name="Dannebaum R.O."/>
            <person name="Kuo R.C."/>
            <person name="Labutti K."/>
            <person name="Haridas S."/>
            <person name="Kuo A."/>
            <person name="Salamov A."/>
            <person name="Ahrendt S.R."/>
            <person name="Lipzen A."/>
            <person name="Sullivan W."/>
            <person name="Andreopoulos W.B."/>
            <person name="Clum A."/>
            <person name="Lindquist E."/>
            <person name="Daum C."/>
            <person name="Ramamoorthy G.K."/>
            <person name="Gryganskyi A."/>
            <person name="Culley D."/>
            <person name="Magnuson J.K."/>
            <person name="James T.Y."/>
            <person name="O'Malley M.A."/>
            <person name="Stajich J.E."/>
            <person name="Spatafora J.W."/>
            <person name="Visel A."/>
            <person name="Grigoriev I.V."/>
        </authorList>
    </citation>
    <scope>NUCLEOTIDE SEQUENCE [LARGE SCALE GENOMIC DNA]</scope>
    <source>
        <strain evidence="4 5">NRRL 3301</strain>
    </source>
</reference>
<evidence type="ECO:0000313" key="4">
    <source>
        <dbReference type="EMBL" id="ORX54952.1"/>
    </source>
</evidence>
<comment type="caution">
    <text evidence="4">The sequence shown here is derived from an EMBL/GenBank/DDBJ whole genome shotgun (WGS) entry which is preliminary data.</text>
</comment>
<dbReference type="SUPFAM" id="SSF54236">
    <property type="entry name" value="Ubiquitin-like"/>
    <property type="match status" value="1"/>
</dbReference>
<dbReference type="Pfam" id="PF08325">
    <property type="entry name" value="WLM"/>
    <property type="match status" value="1"/>
</dbReference>
<dbReference type="Proteomes" id="UP000242146">
    <property type="component" value="Unassembled WGS sequence"/>
</dbReference>
<evidence type="ECO:0000259" key="2">
    <source>
        <dbReference type="PROSITE" id="PS50053"/>
    </source>
</evidence>
<organism evidence="4 5">
    <name type="scientific">Hesseltinella vesiculosa</name>
    <dbReference type="NCBI Taxonomy" id="101127"/>
    <lineage>
        <taxon>Eukaryota</taxon>
        <taxon>Fungi</taxon>
        <taxon>Fungi incertae sedis</taxon>
        <taxon>Mucoromycota</taxon>
        <taxon>Mucoromycotina</taxon>
        <taxon>Mucoromycetes</taxon>
        <taxon>Mucorales</taxon>
        <taxon>Cunninghamellaceae</taxon>
        <taxon>Hesseltinella</taxon>
    </lineage>
</organism>
<dbReference type="OrthoDB" id="49605at2759"/>
<sequence>MSIDFKVAYKGTTYALGQWPLSATIDDVKDWLETETSILKQGQKLLWKGKVLTNDATLESIGIIPDAKIMLMGSPQQQIDAVHSMDRTLQQRAKVTAAFARHPKKRTAAGSSRSLQDVRYTFHQITVLPEFQGQDKARKLLERLRDDRGIQGIMQHYKWSVGELAELSPFEHAILGYNRNAGERIALRLRTDDLSGFRHYDTIRKVLLHELTHNVWGDHDENFHKLNRQLNKDVITMDVTFGGRTLQAVGPHFEPEEEEETGLASGSHRLGGQGTIPISIAERRERAVQAAMYRLTKQEEQEMDEGCGS</sequence>
<evidence type="ECO:0000256" key="1">
    <source>
        <dbReference type="SAM" id="MobiDB-lite"/>
    </source>
</evidence>
<dbReference type="InterPro" id="IPR029071">
    <property type="entry name" value="Ubiquitin-like_domsf"/>
</dbReference>
<dbReference type="PROSITE" id="PS50053">
    <property type="entry name" value="UBIQUITIN_2"/>
    <property type="match status" value="1"/>
</dbReference>
<name>A0A1X2GIX6_9FUNG</name>
<protein>
    <submittedName>
        <fullName evidence="4">WLM-domain-containing protein</fullName>
    </submittedName>
</protein>